<feature type="domain" description="Class II aldolase/adducin N-terminal" evidence="1">
    <location>
        <begin position="92"/>
        <end position="274"/>
    </location>
</feature>
<dbReference type="GO" id="GO:0005856">
    <property type="term" value="C:cytoskeleton"/>
    <property type="evidence" value="ECO:0007669"/>
    <property type="project" value="TreeGrafter"/>
</dbReference>
<evidence type="ECO:0000313" key="3">
    <source>
        <dbReference type="Proteomes" id="UP000001610"/>
    </source>
</evidence>
<protein>
    <submittedName>
        <fullName evidence="2">Aldolase</fullName>
    </submittedName>
</protein>
<organism evidence="2 3">
    <name type="scientific">Cordyceps militaris (strain CM01)</name>
    <name type="common">Caterpillar fungus</name>
    <dbReference type="NCBI Taxonomy" id="983644"/>
    <lineage>
        <taxon>Eukaryota</taxon>
        <taxon>Fungi</taxon>
        <taxon>Dikarya</taxon>
        <taxon>Ascomycota</taxon>
        <taxon>Pezizomycotina</taxon>
        <taxon>Sordariomycetes</taxon>
        <taxon>Hypocreomycetidae</taxon>
        <taxon>Hypocreales</taxon>
        <taxon>Cordycipitaceae</taxon>
        <taxon>Cordyceps</taxon>
    </lineage>
</organism>
<dbReference type="NCBIfam" id="NF004855">
    <property type="entry name" value="PRK06208.1"/>
    <property type="match status" value="1"/>
</dbReference>
<dbReference type="GO" id="GO:0051015">
    <property type="term" value="F:actin filament binding"/>
    <property type="evidence" value="ECO:0007669"/>
    <property type="project" value="TreeGrafter"/>
</dbReference>
<dbReference type="FunFam" id="3.40.225.10:FF:000009">
    <property type="entry name" value="Class II aldolase/adducin N-terminal"/>
    <property type="match status" value="1"/>
</dbReference>
<dbReference type="OMA" id="WINAVCH"/>
<gene>
    <name evidence="2" type="ORF">CCM_00140</name>
</gene>
<keyword evidence="3" id="KW-1185">Reference proteome</keyword>
<dbReference type="Pfam" id="PF00596">
    <property type="entry name" value="Aldolase_II"/>
    <property type="match status" value="1"/>
</dbReference>
<accession>G3J7M0</accession>
<dbReference type="Proteomes" id="UP000001610">
    <property type="component" value="Unassembled WGS sequence"/>
</dbReference>
<name>G3J7M0_CORMM</name>
<dbReference type="SUPFAM" id="SSF53639">
    <property type="entry name" value="AraD/HMP-PK domain-like"/>
    <property type="match status" value="1"/>
</dbReference>
<evidence type="ECO:0000313" key="2">
    <source>
        <dbReference type="EMBL" id="EGX95486.1"/>
    </source>
</evidence>
<dbReference type="SMART" id="SM01007">
    <property type="entry name" value="Aldolase_II"/>
    <property type="match status" value="1"/>
</dbReference>
<proteinExistence type="predicted"/>
<dbReference type="OrthoDB" id="3238794at2759"/>
<dbReference type="PANTHER" id="PTHR10672">
    <property type="entry name" value="ADDUCIN"/>
    <property type="match status" value="1"/>
</dbReference>
<dbReference type="KEGG" id="cmt:CCM_00140"/>
<dbReference type="InParanoid" id="G3J7M0"/>
<dbReference type="AlphaFoldDB" id="G3J7M0"/>
<dbReference type="GeneID" id="18162175"/>
<dbReference type="EMBL" id="JH126399">
    <property type="protein sequence ID" value="EGX95486.1"/>
    <property type="molecule type" value="Genomic_DNA"/>
</dbReference>
<dbReference type="RefSeq" id="XP_006665363.1">
    <property type="nucleotide sequence ID" value="XM_006665300.1"/>
</dbReference>
<dbReference type="eggNOG" id="KOG3699">
    <property type="taxonomic scope" value="Eukaryota"/>
</dbReference>
<sequence length="392" mass="43162">MATRIARRGFSASYHLCSARSLSGTDVASRAWQLRSSSISLRAPFSTTRAVANNGGWGQSNKNFTAVATGGYEYPGIPSFQDPYAKRQWQLEHMAGAFRVFARMGFTEGASGHISVRDPVDPDTFWINPMGVHFGLLKASDMVRIDENGQVIGGNRTAVNAAGFMIHSAVHKARPDVDAACHTHSKFGKAWSAFGRHLDMLNQDACRFWNNHSVYSSYGGVALQDEEGARIAESLGPTNRAVILQNHGLLTAGGTVDEAAYLYTVMERSCEIQLMVEAAGLEKRHISDPEAAYTYKYEGNAETLYTEFQPDFQYEVAMSNGEVKGGTDFGRRPSNNADIGHVTLRPKLSCMLYETYITITSAKLELLNMMTDDSLKRGRRKTTSNQALKVDK</sequence>
<dbReference type="Gene3D" id="3.40.225.10">
    <property type="entry name" value="Class II aldolase/adducin N-terminal domain"/>
    <property type="match status" value="1"/>
</dbReference>
<dbReference type="VEuPathDB" id="FungiDB:CCM_00140"/>
<dbReference type="InterPro" id="IPR001303">
    <property type="entry name" value="Aldolase_II/adducin_N"/>
</dbReference>
<dbReference type="STRING" id="983644.G3J7M0"/>
<dbReference type="HOGENOM" id="CLU_704013_0_0_1"/>
<evidence type="ECO:0000259" key="1">
    <source>
        <dbReference type="SMART" id="SM01007"/>
    </source>
</evidence>
<dbReference type="InterPro" id="IPR051017">
    <property type="entry name" value="Aldolase-II_Adducin_sf"/>
</dbReference>
<dbReference type="InterPro" id="IPR036409">
    <property type="entry name" value="Aldolase_II/adducin_N_sf"/>
</dbReference>
<reference evidence="2 3" key="1">
    <citation type="journal article" date="2011" name="Genome Biol.">
        <title>Genome sequence of the insect pathogenic fungus Cordyceps militaris, a valued traditional Chinese medicine.</title>
        <authorList>
            <person name="Zheng P."/>
            <person name="Xia Y."/>
            <person name="Xiao G."/>
            <person name="Xiong C."/>
            <person name="Hu X."/>
            <person name="Zhang S."/>
            <person name="Zheng H."/>
            <person name="Huang Y."/>
            <person name="Zhou Y."/>
            <person name="Wang S."/>
            <person name="Zhao G.P."/>
            <person name="Liu X."/>
            <person name="St Leger R.J."/>
            <person name="Wang C."/>
        </authorList>
    </citation>
    <scope>NUCLEOTIDE SEQUENCE [LARGE SCALE GENOMIC DNA]</scope>
    <source>
        <strain evidence="2 3">CM01</strain>
    </source>
</reference>
<dbReference type="PANTHER" id="PTHR10672:SF25">
    <property type="entry name" value="MEIOTICALLY UP-REGULATED GENE 14 PROTEIN"/>
    <property type="match status" value="1"/>
</dbReference>